<reference evidence="2" key="1">
    <citation type="journal article" date="2020" name="Stud. Mycol.">
        <title>101 Dothideomycetes genomes: a test case for predicting lifestyles and emergence of pathogens.</title>
        <authorList>
            <person name="Haridas S."/>
            <person name="Albert R."/>
            <person name="Binder M."/>
            <person name="Bloem J."/>
            <person name="Labutti K."/>
            <person name="Salamov A."/>
            <person name="Andreopoulos B."/>
            <person name="Baker S."/>
            <person name="Barry K."/>
            <person name="Bills G."/>
            <person name="Bluhm B."/>
            <person name="Cannon C."/>
            <person name="Castanera R."/>
            <person name="Culley D."/>
            <person name="Daum C."/>
            <person name="Ezra D."/>
            <person name="Gonzalez J."/>
            <person name="Henrissat B."/>
            <person name="Kuo A."/>
            <person name="Liang C."/>
            <person name="Lipzen A."/>
            <person name="Lutzoni F."/>
            <person name="Magnuson J."/>
            <person name="Mondo S."/>
            <person name="Nolan M."/>
            <person name="Ohm R."/>
            <person name="Pangilinan J."/>
            <person name="Park H.-J."/>
            <person name="Ramirez L."/>
            <person name="Alfaro M."/>
            <person name="Sun H."/>
            <person name="Tritt A."/>
            <person name="Yoshinaga Y."/>
            <person name="Zwiers L.-H."/>
            <person name="Turgeon B."/>
            <person name="Goodwin S."/>
            <person name="Spatafora J."/>
            <person name="Crous P."/>
            <person name="Grigoriev I."/>
        </authorList>
    </citation>
    <scope>NUCLEOTIDE SEQUENCE</scope>
    <source>
        <strain evidence="2">CBS 109.77</strain>
    </source>
</reference>
<dbReference type="InterPro" id="IPR010730">
    <property type="entry name" value="HET"/>
</dbReference>
<gene>
    <name evidence="2" type="ORF">K505DRAFT_224577</name>
</gene>
<name>A0A6A6XAC7_9PLEO</name>
<dbReference type="OrthoDB" id="2958217at2759"/>
<dbReference type="EMBL" id="MU001930">
    <property type="protein sequence ID" value="KAF2793382.1"/>
    <property type="molecule type" value="Genomic_DNA"/>
</dbReference>
<dbReference type="Pfam" id="PF06985">
    <property type="entry name" value="HET"/>
    <property type="match status" value="1"/>
</dbReference>
<dbReference type="Proteomes" id="UP000799757">
    <property type="component" value="Unassembled WGS sequence"/>
</dbReference>
<feature type="non-terminal residue" evidence="2">
    <location>
        <position position="1"/>
    </location>
</feature>
<keyword evidence="3" id="KW-1185">Reference proteome</keyword>
<feature type="non-terminal residue" evidence="2">
    <location>
        <position position="289"/>
    </location>
</feature>
<dbReference type="PANTHER" id="PTHR33112">
    <property type="entry name" value="DOMAIN PROTEIN, PUTATIVE-RELATED"/>
    <property type="match status" value="1"/>
</dbReference>
<evidence type="ECO:0000313" key="3">
    <source>
        <dbReference type="Proteomes" id="UP000799757"/>
    </source>
</evidence>
<sequence length="289" mass="33058">LKQCERYHPRCCQYKVHGYPTRLLQIEMSGTQTSIRLFTVESASFSGNYAALSHRWGPPSSVFSTTKSKLARFQNSIPVSQLPKTFLDAIEITKALGLAYLWIDSLCIIQDSRVDWETESAKMDKVYLNAAVTIAASSSGDTQGGCFLDLVQPASRLPDCPLNKRGWVFQEMVLSSRILHFTQDQVYWQCRETMISNRFTFAPNMIPDGDLPLLWWSWAVDYSSRVFTKPEDRLYAYAGITKFYERLSGSSTIVLGLLRERLPTDLHWSCRGDKPRLRITTTNLPSWTW</sequence>
<protein>
    <submittedName>
        <fullName evidence="2">HET-domain-containing protein</fullName>
    </submittedName>
</protein>
<evidence type="ECO:0000313" key="2">
    <source>
        <dbReference type="EMBL" id="KAF2793382.1"/>
    </source>
</evidence>
<accession>A0A6A6XAC7</accession>
<dbReference type="PANTHER" id="PTHR33112:SF10">
    <property type="entry name" value="TOL"/>
    <property type="match status" value="1"/>
</dbReference>
<feature type="domain" description="Heterokaryon incompatibility" evidence="1">
    <location>
        <begin position="49"/>
        <end position="147"/>
    </location>
</feature>
<dbReference type="AlphaFoldDB" id="A0A6A6XAC7"/>
<organism evidence="2 3">
    <name type="scientific">Melanomma pulvis-pyrius CBS 109.77</name>
    <dbReference type="NCBI Taxonomy" id="1314802"/>
    <lineage>
        <taxon>Eukaryota</taxon>
        <taxon>Fungi</taxon>
        <taxon>Dikarya</taxon>
        <taxon>Ascomycota</taxon>
        <taxon>Pezizomycotina</taxon>
        <taxon>Dothideomycetes</taxon>
        <taxon>Pleosporomycetidae</taxon>
        <taxon>Pleosporales</taxon>
        <taxon>Melanommataceae</taxon>
        <taxon>Melanomma</taxon>
    </lineage>
</organism>
<evidence type="ECO:0000259" key="1">
    <source>
        <dbReference type="Pfam" id="PF06985"/>
    </source>
</evidence>
<proteinExistence type="predicted"/>